<accession>A0ACC0KLJ5</accession>
<comment type="caution">
    <text evidence="1">The sequence shown here is derived from an EMBL/GenBank/DDBJ whole genome shotgun (WGS) entry which is preliminary data.</text>
</comment>
<proteinExistence type="predicted"/>
<evidence type="ECO:0000313" key="1">
    <source>
        <dbReference type="EMBL" id="KAI8436951.1"/>
    </source>
</evidence>
<organism evidence="1 2">
    <name type="scientific">Choristoneura fumiferana</name>
    <name type="common">Spruce budworm moth</name>
    <name type="synonym">Archips fumiferana</name>
    <dbReference type="NCBI Taxonomy" id="7141"/>
    <lineage>
        <taxon>Eukaryota</taxon>
        <taxon>Metazoa</taxon>
        <taxon>Ecdysozoa</taxon>
        <taxon>Arthropoda</taxon>
        <taxon>Hexapoda</taxon>
        <taxon>Insecta</taxon>
        <taxon>Pterygota</taxon>
        <taxon>Neoptera</taxon>
        <taxon>Endopterygota</taxon>
        <taxon>Lepidoptera</taxon>
        <taxon>Glossata</taxon>
        <taxon>Ditrysia</taxon>
        <taxon>Tortricoidea</taxon>
        <taxon>Tortricidae</taxon>
        <taxon>Tortricinae</taxon>
        <taxon>Choristoneura</taxon>
    </lineage>
</organism>
<reference evidence="1 2" key="1">
    <citation type="journal article" date="2022" name="Genome Biol. Evol.">
        <title>The Spruce Budworm Genome: Reconstructing the Evolutionary History of Antifreeze Proteins.</title>
        <authorList>
            <person name="Beliveau C."/>
            <person name="Gagne P."/>
            <person name="Picq S."/>
            <person name="Vernygora O."/>
            <person name="Keeling C.I."/>
            <person name="Pinkney K."/>
            <person name="Doucet D."/>
            <person name="Wen F."/>
            <person name="Johnston J.S."/>
            <person name="Maaroufi H."/>
            <person name="Boyle B."/>
            <person name="Laroche J."/>
            <person name="Dewar K."/>
            <person name="Juretic N."/>
            <person name="Blackburn G."/>
            <person name="Nisole A."/>
            <person name="Brunet B."/>
            <person name="Brandao M."/>
            <person name="Lumley L."/>
            <person name="Duan J."/>
            <person name="Quan G."/>
            <person name="Lucarotti C.J."/>
            <person name="Roe A.D."/>
            <person name="Sperling F.A.H."/>
            <person name="Levesque R.C."/>
            <person name="Cusson M."/>
        </authorList>
    </citation>
    <scope>NUCLEOTIDE SEQUENCE [LARGE SCALE GENOMIC DNA]</scope>
    <source>
        <strain evidence="1">Glfc:IPQL:Cfum</strain>
    </source>
</reference>
<sequence>MCYICSCFGWVLDFFQRGITFLLTCWLGCIICLGMVIACGAGVAYGYNYCMAEWLTFGKSDVTVYMRRGQFGKNPLSGGDTAPDTSGGSAHASLRRQNDGFEGDGESPDGKQSTSQQKWAYSRLPQSLLLACAEAPASYW</sequence>
<dbReference type="EMBL" id="CM046117">
    <property type="protein sequence ID" value="KAI8436951.1"/>
    <property type="molecule type" value="Genomic_DNA"/>
</dbReference>
<evidence type="ECO:0000313" key="2">
    <source>
        <dbReference type="Proteomes" id="UP001064048"/>
    </source>
</evidence>
<protein>
    <submittedName>
        <fullName evidence="1">Uncharacterized protein</fullName>
    </submittedName>
</protein>
<keyword evidence="2" id="KW-1185">Reference proteome</keyword>
<dbReference type="Proteomes" id="UP001064048">
    <property type="component" value="Chromosome 17"/>
</dbReference>
<name>A0ACC0KLJ5_CHOFU</name>
<gene>
    <name evidence="1" type="ORF">MSG28_010373</name>
</gene>